<dbReference type="EMBL" id="OX459939">
    <property type="protein sequence ID" value="CAI9169995.1"/>
    <property type="molecule type" value="Genomic_DNA"/>
</dbReference>
<reference evidence="2" key="1">
    <citation type="submission" date="2023-04" db="EMBL/GenBank/DDBJ databases">
        <authorList>
            <consortium name="ELIXIR-Norway"/>
        </authorList>
    </citation>
    <scope>NUCLEOTIDE SEQUENCE [LARGE SCALE GENOMIC DNA]</scope>
</reference>
<evidence type="ECO:0000256" key="1">
    <source>
        <dbReference type="SAM" id="MobiDB-lite"/>
    </source>
</evidence>
<dbReference type="Proteomes" id="UP001176941">
    <property type="component" value="Chromosome 3"/>
</dbReference>
<proteinExistence type="predicted"/>
<feature type="region of interest" description="Disordered" evidence="1">
    <location>
        <begin position="252"/>
        <end position="271"/>
    </location>
</feature>
<organism evidence="2 3">
    <name type="scientific">Rangifer tarandus platyrhynchus</name>
    <name type="common">Svalbard reindeer</name>
    <dbReference type="NCBI Taxonomy" id="3082113"/>
    <lineage>
        <taxon>Eukaryota</taxon>
        <taxon>Metazoa</taxon>
        <taxon>Chordata</taxon>
        <taxon>Craniata</taxon>
        <taxon>Vertebrata</taxon>
        <taxon>Euteleostomi</taxon>
        <taxon>Mammalia</taxon>
        <taxon>Eutheria</taxon>
        <taxon>Laurasiatheria</taxon>
        <taxon>Artiodactyla</taxon>
        <taxon>Ruminantia</taxon>
        <taxon>Pecora</taxon>
        <taxon>Cervidae</taxon>
        <taxon>Odocoileinae</taxon>
        <taxon>Rangifer</taxon>
    </lineage>
</organism>
<feature type="compositionally biased region" description="Pro residues" evidence="1">
    <location>
        <begin position="38"/>
        <end position="62"/>
    </location>
</feature>
<sequence length="271" mass="28127">MRCAGGGGSAPAPGALASAPGGALRGGRTGGAPRPHLLCPPRPPLRLATPPPPPPLGNPPTLPSRAGAAQNLARSLGGAERKAEPGAGSRPRLGPGNPPGVRKGQLRLAETACDVRASPTPPPPRHVGVAASGEGLGVRADSGCPPSLSRQLGSPDAILLGQIFHSSQIPLHLPPERQLFRRQMRWLNPPSWSFRRPNQPRASERVGVCLCVCGLALTYPCPLPFDPCPLQAFWGTPHLRFKSTPGTLGDLVPRESVALSRNDTATPRPAA</sequence>
<feature type="region of interest" description="Disordered" evidence="1">
    <location>
        <begin position="1"/>
        <end position="103"/>
    </location>
</feature>
<gene>
    <name evidence="2" type="ORF">MRATA1EN1_LOCUS18957</name>
</gene>
<keyword evidence="3" id="KW-1185">Reference proteome</keyword>
<evidence type="ECO:0000313" key="2">
    <source>
        <dbReference type="EMBL" id="CAI9169995.1"/>
    </source>
</evidence>
<name>A0ABN8Z7Z8_RANTA</name>
<feature type="compositionally biased region" description="Low complexity" evidence="1">
    <location>
        <begin position="10"/>
        <end position="22"/>
    </location>
</feature>
<evidence type="ECO:0000313" key="3">
    <source>
        <dbReference type="Proteomes" id="UP001176941"/>
    </source>
</evidence>
<accession>A0ABN8Z7Z8</accession>
<protein>
    <submittedName>
        <fullName evidence="2">Uncharacterized protein</fullName>
    </submittedName>
</protein>